<feature type="domain" description="Ig-like" evidence="2">
    <location>
        <begin position="97"/>
        <end position="173"/>
    </location>
</feature>
<reference evidence="3 4" key="1">
    <citation type="journal article" date="2019" name="PLoS ONE">
        <title>Genomic analyses reveal an absence of contemporary introgressive admixture between fin whales and blue whales, despite known hybrids.</title>
        <authorList>
            <person name="Westbury M.V."/>
            <person name="Petersen B."/>
            <person name="Lorenzen E.D."/>
        </authorList>
    </citation>
    <scope>NUCLEOTIDE SEQUENCE [LARGE SCALE GENOMIC DNA]</scope>
    <source>
        <strain evidence="3">FinWhale-01</strain>
    </source>
</reference>
<evidence type="ECO:0000313" key="4">
    <source>
        <dbReference type="Proteomes" id="UP000437017"/>
    </source>
</evidence>
<dbReference type="PROSITE" id="PS50208">
    <property type="entry name" value="CASPASE_P20"/>
    <property type="match status" value="1"/>
</dbReference>
<feature type="domain" description="Caspase family p20" evidence="1">
    <location>
        <begin position="303"/>
        <end position="374"/>
    </location>
</feature>
<dbReference type="FunFam" id="2.60.40.10:FF:000585">
    <property type="entry name" value="mucosa-associated lymphoid tissue lymphoma translocation protein 1"/>
    <property type="match status" value="1"/>
</dbReference>
<gene>
    <name evidence="3" type="ORF">E2I00_001063</name>
</gene>
<dbReference type="Pfam" id="PF00656">
    <property type="entry name" value="Peptidase_C14"/>
    <property type="match status" value="1"/>
</dbReference>
<dbReference type="InterPro" id="IPR036179">
    <property type="entry name" value="Ig-like_dom_sf"/>
</dbReference>
<dbReference type="InterPro" id="IPR052039">
    <property type="entry name" value="Caspase-related_regulators"/>
</dbReference>
<dbReference type="FunFam" id="2.60.40.3360:FF:000001">
    <property type="entry name" value="Mucosa-associated lymphoid tissue lymphoma translocation protein 1"/>
    <property type="match status" value="1"/>
</dbReference>
<dbReference type="EMBL" id="SGJD01000196">
    <property type="protein sequence ID" value="KAB0406395.1"/>
    <property type="molecule type" value="Genomic_DNA"/>
</dbReference>
<dbReference type="OrthoDB" id="412369at2759"/>
<dbReference type="InterPro" id="IPR011029">
    <property type="entry name" value="DEATH-like_dom_sf"/>
</dbReference>
<dbReference type="SUPFAM" id="SSF47986">
    <property type="entry name" value="DEATH domain"/>
    <property type="match status" value="1"/>
</dbReference>
<evidence type="ECO:0000259" key="1">
    <source>
        <dbReference type="PROSITE" id="PS50208"/>
    </source>
</evidence>
<dbReference type="Gene3D" id="2.60.40.3360">
    <property type="match status" value="1"/>
</dbReference>
<dbReference type="InterPro" id="IPR013783">
    <property type="entry name" value="Ig-like_fold"/>
</dbReference>
<dbReference type="InterPro" id="IPR003599">
    <property type="entry name" value="Ig_sub"/>
</dbReference>
<evidence type="ECO:0000259" key="2">
    <source>
        <dbReference type="PROSITE" id="PS50835"/>
    </source>
</evidence>
<organism evidence="3 4">
    <name type="scientific">Balaenoptera physalus</name>
    <name type="common">Fin whale</name>
    <name type="synonym">Balaena physalus</name>
    <dbReference type="NCBI Taxonomy" id="9770"/>
    <lineage>
        <taxon>Eukaryota</taxon>
        <taxon>Metazoa</taxon>
        <taxon>Chordata</taxon>
        <taxon>Craniata</taxon>
        <taxon>Vertebrata</taxon>
        <taxon>Euteleostomi</taxon>
        <taxon>Mammalia</taxon>
        <taxon>Eutheria</taxon>
        <taxon>Laurasiatheria</taxon>
        <taxon>Artiodactyla</taxon>
        <taxon>Whippomorpha</taxon>
        <taxon>Cetacea</taxon>
        <taxon>Mysticeti</taxon>
        <taxon>Balaenopteridae</taxon>
        <taxon>Balaenoptera</taxon>
    </lineage>
</organism>
<dbReference type="Gene3D" id="2.60.40.10">
    <property type="entry name" value="Immunoglobulins"/>
    <property type="match status" value="2"/>
</dbReference>
<dbReference type="CDD" id="cd00096">
    <property type="entry name" value="Ig"/>
    <property type="match status" value="1"/>
</dbReference>
<dbReference type="SUPFAM" id="SSF48726">
    <property type="entry name" value="Immunoglobulin"/>
    <property type="match status" value="2"/>
</dbReference>
<dbReference type="FunFam" id="2.60.40.10:FF:000492">
    <property type="entry name" value="Mucosa-associated lymphoid tissue lymphoma translocation protein 1"/>
    <property type="match status" value="1"/>
</dbReference>
<dbReference type="GO" id="GO:0006508">
    <property type="term" value="P:proteolysis"/>
    <property type="evidence" value="ECO:0007669"/>
    <property type="project" value="InterPro"/>
</dbReference>
<dbReference type="GO" id="GO:0042113">
    <property type="term" value="P:B cell activation"/>
    <property type="evidence" value="ECO:0007669"/>
    <property type="project" value="TreeGrafter"/>
</dbReference>
<dbReference type="SMART" id="SM00408">
    <property type="entry name" value="IGc2"/>
    <property type="match status" value="2"/>
</dbReference>
<dbReference type="AlphaFoldDB" id="A0A6A1QGF1"/>
<feature type="domain" description="Ig-like" evidence="2">
    <location>
        <begin position="202"/>
        <end position="280"/>
    </location>
</feature>
<dbReference type="SMART" id="SM00409">
    <property type="entry name" value="IG"/>
    <property type="match status" value="2"/>
</dbReference>
<dbReference type="Gene3D" id="1.10.533.10">
    <property type="entry name" value="Death Domain, Fas"/>
    <property type="match status" value="1"/>
</dbReference>
<dbReference type="GO" id="GO:0004197">
    <property type="term" value="F:cysteine-type endopeptidase activity"/>
    <property type="evidence" value="ECO:0007669"/>
    <property type="project" value="InterPro"/>
</dbReference>
<dbReference type="InterPro" id="IPR041077">
    <property type="entry name" value="MALT1_Ig"/>
</dbReference>
<keyword evidence="4" id="KW-1185">Reference proteome</keyword>
<dbReference type="Pfam" id="PF13927">
    <property type="entry name" value="Ig_3"/>
    <property type="match status" value="1"/>
</dbReference>
<dbReference type="GO" id="GO:0045087">
    <property type="term" value="P:innate immune response"/>
    <property type="evidence" value="ECO:0007669"/>
    <property type="project" value="TreeGrafter"/>
</dbReference>
<dbReference type="GO" id="GO:0043123">
    <property type="term" value="P:positive regulation of canonical NF-kappaB signal transduction"/>
    <property type="evidence" value="ECO:0007669"/>
    <property type="project" value="TreeGrafter"/>
</dbReference>
<evidence type="ECO:0000313" key="3">
    <source>
        <dbReference type="EMBL" id="KAB0406395.1"/>
    </source>
</evidence>
<protein>
    <recommendedName>
        <fullName evidence="5">Mucosa-associated lymphoid tissue lymphoma translocation protein 1</fullName>
    </recommendedName>
</protein>
<dbReference type="InterPro" id="IPR011600">
    <property type="entry name" value="Pept_C14_caspase"/>
</dbReference>
<accession>A0A6A1QGF1</accession>
<dbReference type="InterPro" id="IPR029030">
    <property type="entry name" value="Caspase-like_dom_sf"/>
</dbReference>
<dbReference type="Proteomes" id="UP000437017">
    <property type="component" value="Unassembled WGS sequence"/>
</dbReference>
<dbReference type="GO" id="GO:0050852">
    <property type="term" value="P:T cell receptor signaling pathway"/>
    <property type="evidence" value="ECO:0007669"/>
    <property type="project" value="TreeGrafter"/>
</dbReference>
<evidence type="ECO:0008006" key="5">
    <source>
        <dbReference type="Google" id="ProtNLM"/>
    </source>
</evidence>
<dbReference type="SUPFAM" id="SSF52129">
    <property type="entry name" value="Caspase-like"/>
    <property type="match status" value="1"/>
</dbReference>
<proteinExistence type="predicted"/>
<dbReference type="PANTHER" id="PTHR22576">
    <property type="entry name" value="MUCOSA ASSOCIATED LYMPHOID TISSUE LYMPHOMA TRANSLOCATION PROTEIN 1/PARACASPASE"/>
    <property type="match status" value="1"/>
</dbReference>
<dbReference type="Pfam" id="PF18703">
    <property type="entry name" value="MALT1_Ig"/>
    <property type="match status" value="1"/>
</dbReference>
<comment type="caution">
    <text evidence="3">The sequence shown here is derived from an EMBL/GenBank/DDBJ whole genome shotgun (WGS) entry which is preliminary data.</text>
</comment>
<dbReference type="PANTHER" id="PTHR22576:SF40">
    <property type="entry name" value="MUCOSA-ASSOCIATED LYMPHOID TISSUE LYMPHOMA TRANSLOCATION PROTEIN 1"/>
    <property type="match status" value="1"/>
</dbReference>
<dbReference type="InterPro" id="IPR003598">
    <property type="entry name" value="Ig_sub2"/>
</dbReference>
<dbReference type="PROSITE" id="PS50835">
    <property type="entry name" value="IG_LIKE"/>
    <property type="match status" value="2"/>
</dbReference>
<dbReference type="Gene3D" id="3.40.50.1460">
    <property type="match status" value="1"/>
</dbReference>
<dbReference type="InterPro" id="IPR007110">
    <property type="entry name" value="Ig-like_dom"/>
</dbReference>
<dbReference type="InterPro" id="IPR001309">
    <property type="entry name" value="Pept_C14_p20"/>
</dbReference>
<dbReference type="InterPro" id="IPR033540">
    <property type="entry name" value="MALT1_IG-like_dom_sf"/>
</dbReference>
<dbReference type="FunFam" id="3.40.50.1460:FF:000004">
    <property type="entry name" value="Mucosa-associated lymphoid tissue lymphoma translocation protein 1"/>
    <property type="match status" value="1"/>
</dbReference>
<dbReference type="Pfam" id="PF13895">
    <property type="entry name" value="Ig_2"/>
    <property type="match status" value="1"/>
</dbReference>
<sequence length="755" mass="84662">MIPLLDKPVILKIASGMAAVSGKAVVNRRGQGRALSPYADNGCLDLEQCSLKVLEPEGSPSLCLLKLLGEKGCTVVELSDFLQTMEHTEVLQLLSPPGIKITVNPESKAVLAGQFVKLCCRATGHPFVQYQWFKMNKEIPNGNASELIFNTVHIKDAGFYVCRVNNNFTFEFSQWSQLDVCDVTEVTESFQRSLDGVSDSKLQICIEPKSQKLMPGSTLILQCVAVGSPIPHYQWFRNESPLTHETKKLYMVPYVDLEHQGTYWCRVYNDRDSQNSKKVEVIVDELNNLGHPDNKEQTVDQPLGNMNYWEHPKLKAPLVDVYELTNLLRQLDFKVVSLLDLTEYEMRNAVDEFLLLLDRGVYGLLYYAGHGYENFGNSFMVPVDAPNPYRSENCLCVQNILKLMQEKETGLNVFLLDMCRKRNDYDDTIPILDALKVTANIVFGYATCQGAEAFEIQHSGLANGIFMKFLKDRLLEEKKITVLLDEVAEDMGKCHLTKGKQALEIRSSLSEKRALTDPIQGTAHSAESLIQLGFAAEFSNVMIIYTSIVHKPPDILMCDAYVTDFPLDLDIDPKDANKGTPEETGSYLVSKDLPKHCLYTRLSSLQKLKEHLVFTVCLSYQYSGLEDTVEEKQEVNVGKPLIAKLDIHRGSGRKTCFQTCVMCNSPYQSSTAVSVGAGHYRSSQDSFCGVYHSHLSNSSNVMPSDSCRCSRTADAFISSHHTHHYSCQFGRSNVPVETTDEIPFNFSDGLRISEK</sequence>
<name>A0A6A1QGF1_BALPH</name>